<dbReference type="KEGG" id="pfer:IRI77_20330"/>
<dbReference type="SUPFAM" id="SSF63829">
    <property type="entry name" value="Calcium-dependent phosphotriesterase"/>
    <property type="match status" value="1"/>
</dbReference>
<accession>A0A7S7NK98</accession>
<protein>
    <submittedName>
        <fullName evidence="3">TIGR03118 family protein</fullName>
    </submittedName>
</protein>
<evidence type="ECO:0000313" key="4">
    <source>
        <dbReference type="Proteomes" id="UP000593892"/>
    </source>
</evidence>
<proteinExistence type="predicted"/>
<dbReference type="NCBIfam" id="TIGR03118">
    <property type="entry name" value="PEPCTERM_chp_1"/>
    <property type="match status" value="1"/>
</dbReference>
<dbReference type="RefSeq" id="WP_194446856.1">
    <property type="nucleotide sequence ID" value="NZ_CP063849.1"/>
</dbReference>
<name>A0A7S7NK98_PALFE</name>
<keyword evidence="4" id="KW-1185">Reference proteome</keyword>
<evidence type="ECO:0000313" key="3">
    <source>
        <dbReference type="EMBL" id="QOY85186.1"/>
    </source>
</evidence>
<evidence type="ECO:0000259" key="2">
    <source>
        <dbReference type="Pfam" id="PF07589"/>
    </source>
</evidence>
<dbReference type="Proteomes" id="UP000593892">
    <property type="component" value="Chromosome"/>
</dbReference>
<dbReference type="Pfam" id="PF07589">
    <property type="entry name" value="PEP-CTERM"/>
    <property type="match status" value="1"/>
</dbReference>
<gene>
    <name evidence="3" type="ORF">IRI77_20330</name>
</gene>
<keyword evidence="1" id="KW-0732">Signal</keyword>
<dbReference type="InterPro" id="IPR011042">
    <property type="entry name" value="6-blade_b-propeller_TolB-like"/>
</dbReference>
<sequence length="369" mass="37117">MSTRLLMIALVTGSLTGPAMLASPIAGFHQTNLVSNIPGMAVTTDANLKNPWGIAMSPASPFWISDNGTGLSTLYNTAGTKLGLEVTIPGNGTPTGQVFNGTPGAFNGDAFIFATEDGKIAGWRGGLGTNAEVLQDFSGQGAEFKGLAIGTNGGVVTLYAADFANGKIDVLTDGGGVPPSGNFTDPGLPSGFAPFNIQNLGGALYVTYAKVGVGGDDEAGPGNGFVSKFDLNGNFIQRVITQGALNSPWGLAIAPAGFGSLGGKLLVGNFGDGKINAFDLNGTLVGTLADLGGNPLVNSGLWGLAFGNGKQGGNANSLYLTAGLNDEADGLFAQVDSVPEPATYSLIGAGLALSALARRIRRTRSAAGA</sequence>
<dbReference type="AlphaFoldDB" id="A0A7S7NK98"/>
<dbReference type="InterPro" id="IPR017549">
    <property type="entry name" value="APMV_L690"/>
</dbReference>
<organism evidence="3 4">
    <name type="scientific">Paludibaculum fermentans</name>
    <dbReference type="NCBI Taxonomy" id="1473598"/>
    <lineage>
        <taxon>Bacteria</taxon>
        <taxon>Pseudomonadati</taxon>
        <taxon>Acidobacteriota</taxon>
        <taxon>Terriglobia</taxon>
        <taxon>Bryobacterales</taxon>
        <taxon>Bryobacteraceae</taxon>
        <taxon>Paludibaculum</taxon>
    </lineage>
</organism>
<feature type="signal peptide" evidence="1">
    <location>
        <begin position="1"/>
        <end position="21"/>
    </location>
</feature>
<dbReference type="NCBIfam" id="TIGR02595">
    <property type="entry name" value="PEP_CTERM"/>
    <property type="match status" value="1"/>
</dbReference>
<dbReference type="Gene3D" id="2.120.10.30">
    <property type="entry name" value="TolB, C-terminal domain"/>
    <property type="match status" value="1"/>
</dbReference>
<reference evidence="3 4" key="1">
    <citation type="submission" date="2020-10" db="EMBL/GenBank/DDBJ databases">
        <title>Complete genome sequence of Paludibaculum fermentans P105T, a facultatively anaerobic acidobacterium capable of dissimilatory Fe(III) reduction.</title>
        <authorList>
            <person name="Dedysh S.N."/>
            <person name="Beletsky A.V."/>
            <person name="Kulichevskaya I.S."/>
            <person name="Mardanov A.V."/>
            <person name="Ravin N.V."/>
        </authorList>
    </citation>
    <scope>NUCLEOTIDE SEQUENCE [LARGE SCALE GENOMIC DNA]</scope>
    <source>
        <strain evidence="3 4">P105</strain>
    </source>
</reference>
<feature type="domain" description="Ice-binding protein C-terminal" evidence="2">
    <location>
        <begin position="337"/>
        <end position="362"/>
    </location>
</feature>
<evidence type="ECO:0000256" key="1">
    <source>
        <dbReference type="SAM" id="SignalP"/>
    </source>
</evidence>
<feature type="chain" id="PRO_5032840019" evidence="1">
    <location>
        <begin position="22"/>
        <end position="369"/>
    </location>
</feature>
<dbReference type="EMBL" id="CP063849">
    <property type="protein sequence ID" value="QOY85186.1"/>
    <property type="molecule type" value="Genomic_DNA"/>
</dbReference>
<dbReference type="InterPro" id="IPR013424">
    <property type="entry name" value="Ice-binding_C"/>
</dbReference>